<keyword evidence="4 6" id="KW-0808">Transferase</keyword>
<evidence type="ECO:0000256" key="6">
    <source>
        <dbReference type="HAMAP-Rule" id="MF_00735"/>
    </source>
</evidence>
<organism evidence="7 8">
    <name type="scientific">Sphingobacterium corticis</name>
    <dbReference type="NCBI Taxonomy" id="1812823"/>
    <lineage>
        <taxon>Bacteria</taxon>
        <taxon>Pseudomonadati</taxon>
        <taxon>Bacteroidota</taxon>
        <taxon>Sphingobacteriia</taxon>
        <taxon>Sphingobacteriales</taxon>
        <taxon>Sphingobacteriaceae</taxon>
        <taxon>Sphingobacterium</taxon>
    </lineage>
</organism>
<dbReference type="PANTHER" id="PTHR43648">
    <property type="entry name" value="ELECTRON TRANSFER FLAVOPROTEIN BETA SUBUNIT LYSINE METHYLTRANSFERASE"/>
    <property type="match status" value="1"/>
</dbReference>
<accession>A0ABW5NKY1</accession>
<dbReference type="Gene3D" id="3.40.50.150">
    <property type="entry name" value="Vaccinia Virus protein VP39"/>
    <property type="match status" value="1"/>
</dbReference>
<keyword evidence="7" id="KW-0689">Ribosomal protein</keyword>
<feature type="binding site" evidence="6">
    <location>
        <position position="150"/>
    </location>
    <ligand>
        <name>S-adenosyl-L-methionine</name>
        <dbReference type="ChEBI" id="CHEBI:59789"/>
    </ligand>
</feature>
<comment type="catalytic activity">
    <reaction evidence="6">
        <text>L-lysyl-[protein] + 3 S-adenosyl-L-methionine = N(6),N(6),N(6)-trimethyl-L-lysyl-[protein] + 3 S-adenosyl-L-homocysteine + 3 H(+)</text>
        <dbReference type="Rhea" id="RHEA:54192"/>
        <dbReference type="Rhea" id="RHEA-COMP:9752"/>
        <dbReference type="Rhea" id="RHEA-COMP:13826"/>
        <dbReference type="ChEBI" id="CHEBI:15378"/>
        <dbReference type="ChEBI" id="CHEBI:29969"/>
        <dbReference type="ChEBI" id="CHEBI:57856"/>
        <dbReference type="ChEBI" id="CHEBI:59789"/>
        <dbReference type="ChEBI" id="CHEBI:61961"/>
    </reaction>
</comment>
<protein>
    <recommendedName>
        <fullName evidence="6">Ribosomal protein L11 methyltransferase</fullName>
        <shortName evidence="6">L11 Mtase</shortName>
        <ecNumber evidence="6">2.1.1.-</ecNumber>
    </recommendedName>
</protein>
<reference evidence="8" key="1">
    <citation type="journal article" date="2019" name="Int. J. Syst. Evol. Microbiol.">
        <title>The Global Catalogue of Microorganisms (GCM) 10K type strain sequencing project: providing services to taxonomists for standard genome sequencing and annotation.</title>
        <authorList>
            <consortium name="The Broad Institute Genomics Platform"/>
            <consortium name="The Broad Institute Genome Sequencing Center for Infectious Disease"/>
            <person name="Wu L."/>
            <person name="Ma J."/>
        </authorList>
    </citation>
    <scope>NUCLEOTIDE SEQUENCE [LARGE SCALE GENOMIC DNA]</scope>
    <source>
        <strain evidence="8">KCTC 42248</strain>
    </source>
</reference>
<keyword evidence="5 6" id="KW-0949">S-adenosyl-L-methionine</keyword>
<keyword evidence="8" id="KW-1185">Reference proteome</keyword>
<comment type="caution">
    <text evidence="7">The sequence shown here is derived from an EMBL/GenBank/DDBJ whole genome shotgun (WGS) entry which is preliminary data.</text>
</comment>
<dbReference type="Proteomes" id="UP001597393">
    <property type="component" value="Unassembled WGS sequence"/>
</dbReference>
<dbReference type="NCBIfam" id="NF001785">
    <property type="entry name" value="PRK00517.2-2"/>
    <property type="match status" value="1"/>
</dbReference>
<dbReference type="Pfam" id="PF06325">
    <property type="entry name" value="PrmA"/>
    <property type="match status" value="1"/>
</dbReference>
<sequence>MKYTSVAFSSATIEAWQKDLLIAALGDIGYDTFEDNDNGFVAYIPSANLDIPALETVLVQETEGYDIEYDVQEVEEQNWNVLWESNFQPITVDNRLHVRATFHAPQPQYEYEIIIDPKMSFGTGHHQTTAMMLSYVLQNDFAEKEVLDMGCGTGILAIAASKCGAKTILAVDYDEICVESVKENVLLNDVKNVETELGSIDKIDGKSFDIILANISRNILVDHLEAYSQVLSGNGCLYLSGFYEGEDLDIIKQKAQSNGLVFSNHHVLDRWCAAKFLKSEAV</sequence>
<dbReference type="SUPFAM" id="SSF53335">
    <property type="entry name" value="S-adenosyl-L-methionine-dependent methyltransferases"/>
    <property type="match status" value="1"/>
</dbReference>
<dbReference type="InterPro" id="IPR050078">
    <property type="entry name" value="Ribosomal_L11_MeTrfase_PrmA"/>
</dbReference>
<dbReference type="PANTHER" id="PTHR43648:SF1">
    <property type="entry name" value="ELECTRON TRANSFER FLAVOPROTEIN BETA SUBUNIT LYSINE METHYLTRANSFERASE"/>
    <property type="match status" value="1"/>
</dbReference>
<keyword evidence="7" id="KW-0687">Ribonucleoprotein</keyword>
<evidence type="ECO:0000256" key="2">
    <source>
        <dbReference type="ARBA" id="ARBA00022490"/>
    </source>
</evidence>
<feature type="binding site" evidence="6">
    <location>
        <position position="214"/>
    </location>
    <ligand>
        <name>S-adenosyl-L-methionine</name>
        <dbReference type="ChEBI" id="CHEBI:59789"/>
    </ligand>
</feature>
<dbReference type="CDD" id="cd02440">
    <property type="entry name" value="AdoMet_MTases"/>
    <property type="match status" value="1"/>
</dbReference>
<comment type="similarity">
    <text evidence="1 6">Belongs to the methyltransferase superfamily. PrmA family.</text>
</comment>
<evidence type="ECO:0000313" key="8">
    <source>
        <dbReference type="Proteomes" id="UP001597393"/>
    </source>
</evidence>
<evidence type="ECO:0000256" key="4">
    <source>
        <dbReference type="ARBA" id="ARBA00022679"/>
    </source>
</evidence>
<dbReference type="HAMAP" id="MF_00735">
    <property type="entry name" value="Methyltr_PrmA"/>
    <property type="match status" value="1"/>
</dbReference>
<keyword evidence="3 6" id="KW-0489">Methyltransferase</keyword>
<dbReference type="InterPro" id="IPR029063">
    <property type="entry name" value="SAM-dependent_MTases_sf"/>
</dbReference>
<evidence type="ECO:0000256" key="3">
    <source>
        <dbReference type="ARBA" id="ARBA00022603"/>
    </source>
</evidence>
<gene>
    <name evidence="6 7" type="primary">prmA</name>
    <name evidence="7" type="ORF">ACFSQ3_12365</name>
</gene>
<dbReference type="InterPro" id="IPR004498">
    <property type="entry name" value="Ribosomal_PrmA_MeTrfase"/>
</dbReference>
<evidence type="ECO:0000256" key="5">
    <source>
        <dbReference type="ARBA" id="ARBA00022691"/>
    </source>
</evidence>
<feature type="binding site" evidence="6">
    <location>
        <position position="129"/>
    </location>
    <ligand>
        <name>S-adenosyl-L-methionine</name>
        <dbReference type="ChEBI" id="CHEBI:59789"/>
    </ligand>
</feature>
<dbReference type="EC" id="2.1.1.-" evidence="6"/>
<dbReference type="GO" id="GO:0008168">
    <property type="term" value="F:methyltransferase activity"/>
    <property type="evidence" value="ECO:0007669"/>
    <property type="project" value="UniProtKB-KW"/>
</dbReference>
<name>A0ABW5NKY1_9SPHI</name>
<dbReference type="RefSeq" id="WP_380869873.1">
    <property type="nucleotide sequence ID" value="NZ_JBHUMA010000006.1"/>
</dbReference>
<comment type="subcellular location">
    <subcellularLocation>
        <location evidence="6">Cytoplasm</location>
    </subcellularLocation>
</comment>
<dbReference type="GO" id="GO:0032259">
    <property type="term" value="P:methylation"/>
    <property type="evidence" value="ECO:0007669"/>
    <property type="project" value="UniProtKB-KW"/>
</dbReference>
<dbReference type="GO" id="GO:0005840">
    <property type="term" value="C:ribosome"/>
    <property type="evidence" value="ECO:0007669"/>
    <property type="project" value="UniProtKB-KW"/>
</dbReference>
<keyword evidence="2 6" id="KW-0963">Cytoplasm</keyword>
<comment type="function">
    <text evidence="6">Methylates ribosomal protein L11.</text>
</comment>
<feature type="binding site" evidence="6">
    <location>
        <position position="172"/>
    </location>
    <ligand>
        <name>S-adenosyl-L-methionine</name>
        <dbReference type="ChEBI" id="CHEBI:59789"/>
    </ligand>
</feature>
<evidence type="ECO:0000256" key="1">
    <source>
        <dbReference type="ARBA" id="ARBA00009741"/>
    </source>
</evidence>
<proteinExistence type="inferred from homology"/>
<evidence type="ECO:0000313" key="7">
    <source>
        <dbReference type="EMBL" id="MFD2599746.1"/>
    </source>
</evidence>
<dbReference type="EMBL" id="JBHUMA010000006">
    <property type="protein sequence ID" value="MFD2599746.1"/>
    <property type="molecule type" value="Genomic_DNA"/>
</dbReference>